<dbReference type="PANTHER" id="PTHR30336">
    <property type="entry name" value="INNER MEMBRANE PROTEIN, PROBABLE PERMEASE"/>
    <property type="match status" value="1"/>
</dbReference>
<dbReference type="InterPro" id="IPR051599">
    <property type="entry name" value="Cell_Envelope_Assoc"/>
</dbReference>
<dbReference type="Proteomes" id="UP000269019">
    <property type="component" value="Chromosome"/>
</dbReference>
<dbReference type="EMBL" id="CP033896">
    <property type="protein sequence ID" value="AZA12893.1"/>
    <property type="molecule type" value="Genomic_DNA"/>
</dbReference>
<name>A0A3G6J564_9CORY</name>
<gene>
    <name evidence="2" type="ORF">CCHOA_02380</name>
</gene>
<protein>
    <recommendedName>
        <fullName evidence="1">DUF218 domain-containing protein</fullName>
    </recommendedName>
</protein>
<dbReference type="Pfam" id="PF02698">
    <property type="entry name" value="DUF218"/>
    <property type="match status" value="1"/>
</dbReference>
<dbReference type="GO" id="GO:0043164">
    <property type="term" value="P:Gram-negative-bacterium-type cell wall biogenesis"/>
    <property type="evidence" value="ECO:0007669"/>
    <property type="project" value="TreeGrafter"/>
</dbReference>
<dbReference type="InterPro" id="IPR003848">
    <property type="entry name" value="DUF218"/>
</dbReference>
<proteinExistence type="predicted"/>
<evidence type="ECO:0000259" key="1">
    <source>
        <dbReference type="Pfam" id="PF02698"/>
    </source>
</evidence>
<evidence type="ECO:0000313" key="3">
    <source>
        <dbReference type="Proteomes" id="UP000269019"/>
    </source>
</evidence>
<dbReference type="GO" id="GO:0005886">
    <property type="term" value="C:plasma membrane"/>
    <property type="evidence" value="ECO:0007669"/>
    <property type="project" value="TreeGrafter"/>
</dbReference>
<dbReference type="GO" id="GO:0000270">
    <property type="term" value="P:peptidoglycan metabolic process"/>
    <property type="evidence" value="ECO:0007669"/>
    <property type="project" value="TreeGrafter"/>
</dbReference>
<reference evidence="2 3" key="1">
    <citation type="submission" date="2018-11" db="EMBL/GenBank/DDBJ databases">
        <authorList>
            <person name="Kleinhagauer T."/>
            <person name="Glaeser S.P."/>
            <person name="Spergser J."/>
            <person name="Ruckert C."/>
            <person name="Kaempfer P."/>
            <person name="Busse H.-J."/>
        </authorList>
    </citation>
    <scope>NUCLEOTIDE SEQUENCE [LARGE SCALE GENOMIC DNA]</scope>
    <source>
        <strain evidence="2 3">200CH</strain>
    </source>
</reference>
<dbReference type="PANTHER" id="PTHR30336:SF4">
    <property type="entry name" value="ENVELOPE BIOGENESIS FACTOR ELYC"/>
    <property type="match status" value="1"/>
</dbReference>
<organism evidence="2 3">
    <name type="scientific">Corynebacterium choanae</name>
    <dbReference type="NCBI Taxonomy" id="1862358"/>
    <lineage>
        <taxon>Bacteria</taxon>
        <taxon>Bacillati</taxon>
        <taxon>Actinomycetota</taxon>
        <taxon>Actinomycetes</taxon>
        <taxon>Mycobacteriales</taxon>
        <taxon>Corynebacteriaceae</taxon>
        <taxon>Corynebacterium</taxon>
    </lineage>
</organism>
<dbReference type="CDD" id="cd06259">
    <property type="entry name" value="YdcF-like"/>
    <property type="match status" value="1"/>
</dbReference>
<dbReference type="InterPro" id="IPR014729">
    <property type="entry name" value="Rossmann-like_a/b/a_fold"/>
</dbReference>
<accession>A0A3G6J564</accession>
<feature type="domain" description="DUF218" evidence="1">
    <location>
        <begin position="22"/>
        <end position="137"/>
    </location>
</feature>
<keyword evidence="3" id="KW-1185">Reference proteome</keyword>
<dbReference type="KEGG" id="ccho:CCHOA_02380"/>
<dbReference type="OrthoDB" id="4416534at2"/>
<dbReference type="AlphaFoldDB" id="A0A3G6J564"/>
<evidence type="ECO:0000313" key="2">
    <source>
        <dbReference type="EMBL" id="AZA12893.1"/>
    </source>
</evidence>
<sequence length="173" mass="19157">MGEVTRPKEPDITVHTPTQPADTVVILGCRLVDGVPGAALAARLAAALPLIGRQTCVVVSGSGEAPAMGRWLRDHGVDPQQIIEEPNATSTNENLEFTRALLGCCNKWTVVTSDFHVPRVKMWAWHHGYDVQLVCAKTPPARIPYLWGREVLALIHSTLRVVWRRLMQQLRGR</sequence>
<dbReference type="Gene3D" id="3.40.50.620">
    <property type="entry name" value="HUPs"/>
    <property type="match status" value="1"/>
</dbReference>